<sequence length="184" mass="20019">MSIKDRIRRAKAAPGGTVTKPIKVWLAPNMGLVERYQQAVADLESAESADSPPPGDSLEGGSSVVELRARVDQLRAELDEYALELTVRALSDDEWQRLVDDHPPRRKTETSEGDPRDAEYGWNTTTFPGALLRAGTVAPDLDDEDWAMLLGSDGQPGVLTHPQVQEAAGAVAGLTRFRLDIPFS</sequence>
<dbReference type="AlphaFoldDB" id="A0A1C5A2T7"/>
<evidence type="ECO:0000256" key="1">
    <source>
        <dbReference type="SAM" id="MobiDB-lite"/>
    </source>
</evidence>
<dbReference type="RefSeq" id="WP_074476568.1">
    <property type="nucleotide sequence ID" value="NZ_FMCT01000011.1"/>
</dbReference>
<organism evidence="2 3">
    <name type="scientific">Micromonospora carbonacea</name>
    <dbReference type="NCBI Taxonomy" id="47853"/>
    <lineage>
        <taxon>Bacteria</taxon>
        <taxon>Bacillati</taxon>
        <taxon>Actinomycetota</taxon>
        <taxon>Actinomycetes</taxon>
        <taxon>Micromonosporales</taxon>
        <taxon>Micromonosporaceae</taxon>
        <taxon>Micromonospora</taxon>
    </lineage>
</organism>
<name>A0A1C5A2T7_9ACTN</name>
<accession>A0A1C5A2T7</accession>
<reference evidence="3" key="1">
    <citation type="submission" date="2016-06" db="EMBL/GenBank/DDBJ databases">
        <authorList>
            <person name="Varghese N."/>
            <person name="Submissions Spin"/>
        </authorList>
    </citation>
    <scope>NUCLEOTIDE SEQUENCE [LARGE SCALE GENOMIC DNA]</scope>
    <source>
        <strain evidence="3">DSM 43168</strain>
    </source>
</reference>
<dbReference type="Proteomes" id="UP000183585">
    <property type="component" value="Unassembled WGS sequence"/>
</dbReference>
<evidence type="ECO:0000313" key="2">
    <source>
        <dbReference type="EMBL" id="SCF39525.1"/>
    </source>
</evidence>
<gene>
    <name evidence="2" type="ORF">GA0070563_11132</name>
</gene>
<evidence type="ECO:0000313" key="3">
    <source>
        <dbReference type="Proteomes" id="UP000183585"/>
    </source>
</evidence>
<feature type="region of interest" description="Disordered" evidence="1">
    <location>
        <begin position="100"/>
        <end position="122"/>
    </location>
</feature>
<keyword evidence="3" id="KW-1185">Reference proteome</keyword>
<dbReference type="EMBL" id="FMCT01000011">
    <property type="protein sequence ID" value="SCF39525.1"/>
    <property type="molecule type" value="Genomic_DNA"/>
</dbReference>
<proteinExistence type="predicted"/>
<protein>
    <submittedName>
        <fullName evidence="2">Uncharacterized protein</fullName>
    </submittedName>
</protein>
<feature type="region of interest" description="Disordered" evidence="1">
    <location>
        <begin position="43"/>
        <end position="62"/>
    </location>
</feature>
<feature type="compositionally biased region" description="Basic and acidic residues" evidence="1">
    <location>
        <begin position="100"/>
        <end position="119"/>
    </location>
</feature>